<dbReference type="NCBIfam" id="TIGR01033">
    <property type="entry name" value="YebC/PmpR family DNA-binding transcriptional regulator"/>
    <property type="match status" value="1"/>
</dbReference>
<proteinExistence type="inferred from homology"/>
<dbReference type="Gene3D" id="1.10.10.200">
    <property type="match status" value="1"/>
</dbReference>
<evidence type="ECO:0000313" key="9">
    <source>
        <dbReference type="EMBL" id="MSS18551.1"/>
    </source>
</evidence>
<accession>A0A6L5XGA8</accession>
<evidence type="ECO:0000256" key="4">
    <source>
        <dbReference type="ARBA" id="ARBA00023125"/>
    </source>
</evidence>
<dbReference type="SUPFAM" id="SSF75625">
    <property type="entry name" value="YebC-like"/>
    <property type="match status" value="1"/>
</dbReference>
<dbReference type="GO" id="GO:0003677">
    <property type="term" value="F:DNA binding"/>
    <property type="evidence" value="ECO:0007669"/>
    <property type="project" value="UniProtKB-UniRule"/>
</dbReference>
<dbReference type="InterPro" id="IPR002876">
    <property type="entry name" value="Transcrip_reg_TACO1-like"/>
</dbReference>
<evidence type="ECO:0000256" key="1">
    <source>
        <dbReference type="ARBA" id="ARBA00008724"/>
    </source>
</evidence>
<evidence type="ECO:0000259" key="8">
    <source>
        <dbReference type="Pfam" id="PF20772"/>
    </source>
</evidence>
<evidence type="ECO:0000259" key="7">
    <source>
        <dbReference type="Pfam" id="PF01709"/>
    </source>
</evidence>
<keyword evidence="10" id="KW-1185">Reference proteome</keyword>
<keyword evidence="5 6" id="KW-0804">Transcription</keyword>
<dbReference type="Gene3D" id="3.30.70.980">
    <property type="match status" value="2"/>
</dbReference>
<protein>
    <recommendedName>
        <fullName evidence="6">Probable transcriptional regulatory protein FYJ29_12415</fullName>
    </recommendedName>
</protein>
<reference evidence="9 10" key="1">
    <citation type="submission" date="2019-08" db="EMBL/GenBank/DDBJ databases">
        <title>In-depth cultivation of the pig gut microbiome towards novel bacterial diversity and tailored functional studies.</title>
        <authorList>
            <person name="Wylensek D."/>
            <person name="Hitch T.C.A."/>
            <person name="Clavel T."/>
        </authorList>
    </citation>
    <scope>NUCLEOTIDE SEQUENCE [LARGE SCALE GENOMIC DNA]</scope>
    <source>
        <strain evidence="9 10">Oil-RF-744-WCA-WT-10</strain>
    </source>
</reference>
<gene>
    <name evidence="9" type="ORF">FYJ29_12415</name>
</gene>
<comment type="similarity">
    <text evidence="1 6">Belongs to the TACO1 family.</text>
</comment>
<dbReference type="Pfam" id="PF01709">
    <property type="entry name" value="Transcrip_reg"/>
    <property type="match status" value="1"/>
</dbReference>
<dbReference type="PANTHER" id="PTHR12532">
    <property type="entry name" value="TRANSLATIONAL ACTIVATOR OF CYTOCHROME C OXIDASE 1"/>
    <property type="match status" value="1"/>
</dbReference>
<dbReference type="GO" id="GO:0006355">
    <property type="term" value="P:regulation of DNA-templated transcription"/>
    <property type="evidence" value="ECO:0007669"/>
    <property type="project" value="UniProtKB-UniRule"/>
</dbReference>
<dbReference type="InterPro" id="IPR017856">
    <property type="entry name" value="Integrase-like_N"/>
</dbReference>
<dbReference type="GO" id="GO:0005829">
    <property type="term" value="C:cytosol"/>
    <property type="evidence" value="ECO:0007669"/>
    <property type="project" value="TreeGrafter"/>
</dbReference>
<sequence length="245" mass="27433">MGRAFEYRKARKLKRWGNMSRTFTRIGKEITIAVKAGGPDPSGNSRLRALIANAKAENMPKATWMNAIKKATESDAKDYKEVIYEGFAPNGIAVIVECATDNTTRTVANLRNYFNKNGGTLGNSGTTIFMFSHKCYFHVKPKDGVTLDDLELELIDCGAEDFDQDDEEIIISGPFEANGDIQKYLEDNGFEIASSELVYEPTEYKDLEGEAREQVDKLVEAVEEDEDVQNVFTNMREPDVESADE</sequence>
<dbReference type="InterPro" id="IPR048300">
    <property type="entry name" value="TACO1_YebC-like_2nd/3rd_dom"/>
</dbReference>
<dbReference type="InterPro" id="IPR029072">
    <property type="entry name" value="YebC-like"/>
</dbReference>
<keyword evidence="2 6" id="KW-0963">Cytoplasm</keyword>
<keyword evidence="3 6" id="KW-0805">Transcription regulation</keyword>
<dbReference type="Pfam" id="PF20772">
    <property type="entry name" value="TACO1_YebC_N"/>
    <property type="match status" value="1"/>
</dbReference>
<dbReference type="HAMAP" id="MF_00693">
    <property type="entry name" value="Transcrip_reg_TACO1"/>
    <property type="match status" value="1"/>
</dbReference>
<dbReference type="PANTHER" id="PTHR12532:SF6">
    <property type="entry name" value="TRANSCRIPTIONAL REGULATORY PROTEIN YEBC-RELATED"/>
    <property type="match status" value="1"/>
</dbReference>
<dbReference type="InterPro" id="IPR049083">
    <property type="entry name" value="TACO1_YebC_N"/>
</dbReference>
<dbReference type="FunFam" id="1.10.10.200:FF:000004">
    <property type="entry name" value="Probable transcriptional regulatory protein BSBG_02618"/>
    <property type="match status" value="1"/>
</dbReference>
<evidence type="ECO:0000256" key="6">
    <source>
        <dbReference type="HAMAP-Rule" id="MF_00693"/>
    </source>
</evidence>
<organism evidence="9 10">
    <name type="scientific">Sodaliphilus pleomorphus</name>
    <dbReference type="NCBI Taxonomy" id="2606626"/>
    <lineage>
        <taxon>Bacteria</taxon>
        <taxon>Pseudomonadati</taxon>
        <taxon>Bacteroidota</taxon>
        <taxon>Bacteroidia</taxon>
        <taxon>Bacteroidales</taxon>
        <taxon>Muribaculaceae</taxon>
        <taxon>Sodaliphilus</taxon>
    </lineage>
</organism>
<evidence type="ECO:0000313" key="10">
    <source>
        <dbReference type="Proteomes" id="UP000483362"/>
    </source>
</evidence>
<dbReference type="Proteomes" id="UP000483362">
    <property type="component" value="Unassembled WGS sequence"/>
</dbReference>
<keyword evidence="4 6" id="KW-0238">DNA-binding</keyword>
<evidence type="ECO:0000256" key="2">
    <source>
        <dbReference type="ARBA" id="ARBA00022490"/>
    </source>
</evidence>
<dbReference type="EMBL" id="VULT01000024">
    <property type="protein sequence ID" value="MSS18551.1"/>
    <property type="molecule type" value="Genomic_DNA"/>
</dbReference>
<name>A0A6L5XGA8_9BACT</name>
<dbReference type="NCBIfam" id="NF009044">
    <property type="entry name" value="PRK12378.1"/>
    <property type="match status" value="1"/>
</dbReference>
<evidence type="ECO:0000256" key="5">
    <source>
        <dbReference type="ARBA" id="ARBA00023163"/>
    </source>
</evidence>
<evidence type="ECO:0000256" key="3">
    <source>
        <dbReference type="ARBA" id="ARBA00023015"/>
    </source>
</evidence>
<feature type="domain" description="TACO1/YebC-like second and third" evidence="7">
    <location>
        <begin position="79"/>
        <end position="235"/>
    </location>
</feature>
<comment type="subcellular location">
    <subcellularLocation>
        <location evidence="6">Cytoplasm</location>
    </subcellularLocation>
</comment>
<dbReference type="AlphaFoldDB" id="A0A6L5XGA8"/>
<dbReference type="InterPro" id="IPR026564">
    <property type="entry name" value="Transcrip_reg_TACO1-like_dom3"/>
</dbReference>
<feature type="domain" description="TACO1/YebC-like N-terminal" evidence="8">
    <location>
        <begin position="4"/>
        <end position="73"/>
    </location>
</feature>
<comment type="caution">
    <text evidence="9">The sequence shown here is derived from an EMBL/GenBank/DDBJ whole genome shotgun (WGS) entry which is preliminary data.</text>
</comment>
<dbReference type="RefSeq" id="WP_154327715.1">
    <property type="nucleotide sequence ID" value="NZ_CP045696.1"/>
</dbReference>